<dbReference type="EMBL" id="CABFWN010000006">
    <property type="protein sequence ID" value="VUG20041.1"/>
    <property type="molecule type" value="Genomic_DNA"/>
</dbReference>
<accession>A0A3F2Y9G1</accession>
<keyword evidence="4" id="KW-1185">Reference proteome</keyword>
<keyword evidence="1" id="KW-0812">Transmembrane</keyword>
<name>A0A3F2Y9G1_DEKBR</name>
<reference evidence="3 4" key="1">
    <citation type="submission" date="2019-07" db="EMBL/GenBank/DDBJ databases">
        <authorList>
            <person name="Friedrich A."/>
            <person name="Schacherer J."/>
        </authorList>
    </citation>
    <scope>NUCLEOTIDE SEQUENCE [LARGE SCALE GENOMIC DNA]</scope>
</reference>
<reference evidence="2 5" key="2">
    <citation type="journal article" date="2020" name="Appl. Microbiol. Biotechnol.">
        <title>Targeted gene deletion in Brettanomyces bruxellensis with an expression-free CRISPR-Cas9 system.</title>
        <authorList>
            <person name="Varela C."/>
            <person name="Bartel C."/>
            <person name="Onetto C."/>
            <person name="Borneman A."/>
        </authorList>
    </citation>
    <scope>NUCLEOTIDE SEQUENCE [LARGE SCALE GENOMIC DNA]</scope>
    <source>
        <strain evidence="2 5">AWRI1613</strain>
    </source>
</reference>
<dbReference type="Proteomes" id="UP000568158">
    <property type="component" value="Unassembled WGS sequence"/>
</dbReference>
<evidence type="ECO:0000313" key="5">
    <source>
        <dbReference type="Proteomes" id="UP000568158"/>
    </source>
</evidence>
<protein>
    <submittedName>
        <fullName evidence="3">DEBR0S6_06480g1_1</fullName>
    </submittedName>
</protein>
<sequence length="226" mass="25713">MNSTQEYLNGMLYSARDIVVNTTTWQVVSGFTNKYLVSFLQKSDHTAQLVSTPISIFISAFFAYGLTLIVGYEIISYLGISFGWWKPGLGADDNEDGCTSHVFVSLNTLPGRKTEDISVICEKGLDAIPKKEYELEYPILFHFEISKEDYIHPDLGTNLKLLRTRVLDWFLDSQQYYLNKDKYRSEMTAEHVYLFDKDGQPLKKEESTLDALGIKNGHTIHAVIAC</sequence>
<proteinExistence type="predicted"/>
<dbReference type="EMBL" id="JABCYN010000056">
    <property type="protein sequence ID" value="KAF6005937.1"/>
    <property type="molecule type" value="Genomic_DNA"/>
</dbReference>
<dbReference type="Proteomes" id="UP000478008">
    <property type="component" value="Unassembled WGS sequence"/>
</dbReference>
<feature type="transmembrane region" description="Helical" evidence="1">
    <location>
        <begin position="54"/>
        <end position="75"/>
    </location>
</feature>
<organism evidence="3 4">
    <name type="scientific">Dekkera bruxellensis</name>
    <name type="common">Brettanomyces custersii</name>
    <dbReference type="NCBI Taxonomy" id="5007"/>
    <lineage>
        <taxon>Eukaryota</taxon>
        <taxon>Fungi</taxon>
        <taxon>Dikarya</taxon>
        <taxon>Ascomycota</taxon>
        <taxon>Saccharomycotina</taxon>
        <taxon>Pichiomycetes</taxon>
        <taxon>Pichiales</taxon>
        <taxon>Pichiaceae</taxon>
        <taxon>Brettanomyces</taxon>
    </lineage>
</organism>
<evidence type="ECO:0000313" key="3">
    <source>
        <dbReference type="EMBL" id="VUG20041.1"/>
    </source>
</evidence>
<keyword evidence="1" id="KW-0472">Membrane</keyword>
<evidence type="ECO:0000313" key="4">
    <source>
        <dbReference type="Proteomes" id="UP000478008"/>
    </source>
</evidence>
<dbReference type="AlphaFoldDB" id="A0A3F2Y9G1"/>
<keyword evidence="1" id="KW-1133">Transmembrane helix</keyword>
<evidence type="ECO:0000256" key="1">
    <source>
        <dbReference type="SAM" id="Phobius"/>
    </source>
</evidence>
<evidence type="ECO:0000313" key="2">
    <source>
        <dbReference type="EMBL" id="KAF6005937.1"/>
    </source>
</evidence>
<gene>
    <name evidence="3" type="ORF">DEBR0S6_06480G</name>
    <name evidence="2" type="ORF">HII12_005159</name>
</gene>